<evidence type="ECO:0000256" key="1">
    <source>
        <dbReference type="ARBA" id="ARBA00022485"/>
    </source>
</evidence>
<dbReference type="PANTHER" id="PTHR43687">
    <property type="entry name" value="ADENYLYLSULFATE REDUCTASE, BETA SUBUNIT"/>
    <property type="match status" value="1"/>
</dbReference>
<evidence type="ECO:0000313" key="7">
    <source>
        <dbReference type="EMBL" id="KUF09205.1"/>
    </source>
</evidence>
<keyword evidence="1" id="KW-0004">4Fe-4S</keyword>
<feature type="domain" description="4Fe-4S ferredoxin-type" evidence="6">
    <location>
        <begin position="4"/>
        <end position="33"/>
    </location>
</feature>
<evidence type="ECO:0000313" key="8">
    <source>
        <dbReference type="Proteomes" id="UP000054396"/>
    </source>
</evidence>
<evidence type="ECO:0000256" key="3">
    <source>
        <dbReference type="ARBA" id="ARBA00022737"/>
    </source>
</evidence>
<dbReference type="Pfam" id="PF12838">
    <property type="entry name" value="Fer4_7"/>
    <property type="match status" value="1"/>
</dbReference>
<dbReference type="GO" id="GO:0046872">
    <property type="term" value="F:metal ion binding"/>
    <property type="evidence" value="ECO:0007669"/>
    <property type="project" value="UniProtKB-KW"/>
</dbReference>
<dbReference type="InterPro" id="IPR017896">
    <property type="entry name" value="4Fe4S_Fe-S-bd"/>
</dbReference>
<dbReference type="PROSITE" id="PS00198">
    <property type="entry name" value="4FE4S_FER_1"/>
    <property type="match status" value="2"/>
</dbReference>
<evidence type="ECO:0000256" key="5">
    <source>
        <dbReference type="ARBA" id="ARBA00023014"/>
    </source>
</evidence>
<keyword evidence="5" id="KW-0411">Iron-sulfur</keyword>
<dbReference type="EMBL" id="LPXO01000016">
    <property type="protein sequence ID" value="KUF09205.1"/>
    <property type="molecule type" value="Genomic_DNA"/>
</dbReference>
<keyword evidence="3" id="KW-0677">Repeat</keyword>
<feature type="domain" description="4Fe-4S ferredoxin-type" evidence="6">
    <location>
        <begin position="105"/>
        <end position="135"/>
    </location>
</feature>
<organism evidence="7 8">
    <name type="scientific">Pseudoponticoccus marisrubri</name>
    <dbReference type="NCBI Taxonomy" id="1685382"/>
    <lineage>
        <taxon>Bacteria</taxon>
        <taxon>Pseudomonadati</taxon>
        <taxon>Pseudomonadota</taxon>
        <taxon>Alphaproteobacteria</taxon>
        <taxon>Rhodobacterales</taxon>
        <taxon>Roseobacteraceae</taxon>
        <taxon>Pseudoponticoccus</taxon>
    </lineage>
</organism>
<dbReference type="CDD" id="cd10564">
    <property type="entry name" value="NapF_like"/>
    <property type="match status" value="1"/>
</dbReference>
<comment type="caution">
    <text evidence="7">The sequence shown here is derived from an EMBL/GenBank/DDBJ whole genome shotgun (WGS) entry which is preliminary data.</text>
</comment>
<dbReference type="AlphaFoldDB" id="A0A0W7WF68"/>
<name>A0A0W7WF68_9RHOB</name>
<dbReference type="InterPro" id="IPR017900">
    <property type="entry name" value="4Fe4S_Fe_S_CS"/>
</dbReference>
<keyword evidence="4" id="KW-0408">Iron</keyword>
<evidence type="ECO:0000259" key="6">
    <source>
        <dbReference type="PROSITE" id="PS51379"/>
    </source>
</evidence>
<sequence length="135" mass="14047">MPWTDPERLFDRCTGCGACARACPQGIVATGRGGHPYLDFSAECTFCGACAEACADEVFDLTRLPAMAAQARIGAGCFETQGIACRACEDSCPEDALRLRPQLGGTARIEVLDTCTGCGACVPVCPANAVEIAHV</sequence>
<keyword evidence="2" id="KW-0479">Metal-binding</keyword>
<dbReference type="PANTHER" id="PTHR43687:SF1">
    <property type="entry name" value="FERREDOXIN III"/>
    <property type="match status" value="1"/>
</dbReference>
<dbReference type="GO" id="GO:0051539">
    <property type="term" value="F:4 iron, 4 sulfur cluster binding"/>
    <property type="evidence" value="ECO:0007669"/>
    <property type="project" value="UniProtKB-KW"/>
</dbReference>
<dbReference type="InterPro" id="IPR050572">
    <property type="entry name" value="Fe-S_Ferredoxin"/>
</dbReference>
<gene>
    <name evidence="7" type="ORF">AVJ23_19160</name>
</gene>
<keyword evidence="8" id="KW-1185">Reference proteome</keyword>
<reference evidence="7 8" key="1">
    <citation type="submission" date="2015-12" db="EMBL/GenBank/DDBJ databases">
        <authorList>
            <person name="Shamseldin A."/>
            <person name="Moawad H."/>
            <person name="Abd El-Rahim W.M."/>
            <person name="Sadowsky M.J."/>
        </authorList>
    </citation>
    <scope>NUCLEOTIDE SEQUENCE [LARGE SCALE GENOMIC DNA]</scope>
    <source>
        <strain evidence="7 8">SJ5A-1</strain>
    </source>
</reference>
<dbReference type="STRING" id="1685382.AVJ23_19160"/>
<dbReference type="Gene3D" id="3.30.70.20">
    <property type="match status" value="2"/>
</dbReference>
<feature type="domain" description="4Fe-4S ferredoxin-type" evidence="6">
    <location>
        <begin position="34"/>
        <end position="64"/>
    </location>
</feature>
<dbReference type="PROSITE" id="PS51379">
    <property type="entry name" value="4FE4S_FER_2"/>
    <property type="match status" value="4"/>
</dbReference>
<protein>
    <recommendedName>
        <fullName evidence="6">4Fe-4S ferredoxin-type domain-containing protein</fullName>
    </recommendedName>
</protein>
<dbReference type="SUPFAM" id="SSF54862">
    <property type="entry name" value="4Fe-4S ferredoxins"/>
    <property type="match status" value="1"/>
</dbReference>
<evidence type="ECO:0000256" key="4">
    <source>
        <dbReference type="ARBA" id="ARBA00023004"/>
    </source>
</evidence>
<dbReference type="Pfam" id="PF13237">
    <property type="entry name" value="Fer4_10"/>
    <property type="match status" value="1"/>
</dbReference>
<dbReference type="Proteomes" id="UP000054396">
    <property type="component" value="Unassembled WGS sequence"/>
</dbReference>
<accession>A0A0W7WF68</accession>
<dbReference type="InterPro" id="IPR004496">
    <property type="entry name" value="NapF"/>
</dbReference>
<evidence type="ECO:0000256" key="2">
    <source>
        <dbReference type="ARBA" id="ARBA00022723"/>
    </source>
</evidence>
<proteinExistence type="predicted"/>
<feature type="domain" description="4Fe-4S ferredoxin-type" evidence="6">
    <location>
        <begin position="83"/>
        <end position="102"/>
    </location>
</feature>